<protein>
    <submittedName>
        <fullName evidence="1">Uncharacterized protein</fullName>
    </submittedName>
</protein>
<sequence>MRGHVPQTVVIGVIPKQPPVFTFYNSIDTAEPFGHGRNLVTILHDRLFIRNGHIDALELPPREKLF</sequence>
<proteinExistence type="predicted"/>
<name>A0A645J042_9ZZZZ</name>
<accession>A0A645J042</accession>
<dbReference type="AlphaFoldDB" id="A0A645J042"/>
<reference evidence="1" key="1">
    <citation type="submission" date="2019-08" db="EMBL/GenBank/DDBJ databases">
        <authorList>
            <person name="Kucharzyk K."/>
            <person name="Murdoch R.W."/>
            <person name="Higgins S."/>
            <person name="Loffler F."/>
        </authorList>
    </citation>
    <scope>NUCLEOTIDE SEQUENCE</scope>
</reference>
<evidence type="ECO:0000313" key="1">
    <source>
        <dbReference type="EMBL" id="MPN56089.1"/>
    </source>
</evidence>
<comment type="caution">
    <text evidence="1">The sequence shown here is derived from an EMBL/GenBank/DDBJ whole genome shotgun (WGS) entry which is preliminary data.</text>
</comment>
<dbReference type="EMBL" id="VSSQ01126059">
    <property type="protein sequence ID" value="MPN56089.1"/>
    <property type="molecule type" value="Genomic_DNA"/>
</dbReference>
<gene>
    <name evidence="1" type="ORF">SDC9_203775</name>
</gene>
<organism evidence="1">
    <name type="scientific">bioreactor metagenome</name>
    <dbReference type="NCBI Taxonomy" id="1076179"/>
    <lineage>
        <taxon>unclassified sequences</taxon>
        <taxon>metagenomes</taxon>
        <taxon>ecological metagenomes</taxon>
    </lineage>
</organism>